<keyword evidence="3" id="KW-1185">Reference proteome</keyword>
<evidence type="ECO:0000313" key="2">
    <source>
        <dbReference type="EMBL" id="KAK4115766.1"/>
    </source>
</evidence>
<proteinExistence type="predicted"/>
<evidence type="ECO:0000313" key="3">
    <source>
        <dbReference type="Proteomes" id="UP001302812"/>
    </source>
</evidence>
<dbReference type="RefSeq" id="XP_064673336.1">
    <property type="nucleotide sequence ID" value="XM_064809526.1"/>
</dbReference>
<evidence type="ECO:0000256" key="1">
    <source>
        <dbReference type="SAM" id="MobiDB-lite"/>
    </source>
</evidence>
<dbReference type="EMBL" id="MU853334">
    <property type="protein sequence ID" value="KAK4115766.1"/>
    <property type="molecule type" value="Genomic_DNA"/>
</dbReference>
<dbReference type="GeneID" id="89933650"/>
<dbReference type="Proteomes" id="UP001302812">
    <property type="component" value="Unassembled WGS sequence"/>
</dbReference>
<name>A0AAN6TK26_9PEZI</name>
<sequence length="151" mass="17004">MRLQQQPLTFAQRTSMGARDRSKSWCHWRPCIFYTDIPRSGLTSRLRRAPDRRPRPRTKSVDDNPPRSGILHLITSPALLLAPCRQPEMDHSDDASKLRFSLPFGSGITSLTSSSSFTLQLRVVFLVVAVDWLQNASSLRFVPLGTDIPTA</sequence>
<protein>
    <submittedName>
        <fullName evidence="2">Uncharacterized protein</fullName>
    </submittedName>
</protein>
<comment type="caution">
    <text evidence="2">The sequence shown here is derived from an EMBL/GenBank/DDBJ whole genome shotgun (WGS) entry which is preliminary data.</text>
</comment>
<dbReference type="AlphaFoldDB" id="A0AAN6TK26"/>
<feature type="compositionally biased region" description="Basic and acidic residues" evidence="1">
    <location>
        <begin position="48"/>
        <end position="65"/>
    </location>
</feature>
<accession>A0AAN6TK26</accession>
<reference evidence="2" key="2">
    <citation type="submission" date="2023-05" db="EMBL/GenBank/DDBJ databases">
        <authorList>
            <consortium name="Lawrence Berkeley National Laboratory"/>
            <person name="Steindorff A."/>
            <person name="Hensen N."/>
            <person name="Bonometti L."/>
            <person name="Westerberg I."/>
            <person name="Brannstrom I.O."/>
            <person name="Guillou S."/>
            <person name="Cros-Aarteil S."/>
            <person name="Calhoun S."/>
            <person name="Haridas S."/>
            <person name="Kuo A."/>
            <person name="Mondo S."/>
            <person name="Pangilinan J."/>
            <person name="Riley R."/>
            <person name="Labutti K."/>
            <person name="Andreopoulos B."/>
            <person name="Lipzen A."/>
            <person name="Chen C."/>
            <person name="Yanf M."/>
            <person name="Daum C."/>
            <person name="Ng V."/>
            <person name="Clum A."/>
            <person name="Ohm R."/>
            <person name="Martin F."/>
            <person name="Silar P."/>
            <person name="Natvig D."/>
            <person name="Lalanne C."/>
            <person name="Gautier V."/>
            <person name="Ament-Velasquez S.L."/>
            <person name="Kruys A."/>
            <person name="Hutchinson M.I."/>
            <person name="Powell A.J."/>
            <person name="Barry K."/>
            <person name="Miller A.N."/>
            <person name="Grigoriev I.V."/>
            <person name="Debuchy R."/>
            <person name="Gladieux P."/>
            <person name="Thoren M.H."/>
            <person name="Johannesson H."/>
        </authorList>
    </citation>
    <scope>NUCLEOTIDE SEQUENCE</scope>
    <source>
        <strain evidence="2">CBS 508.74</strain>
    </source>
</reference>
<feature type="region of interest" description="Disordered" evidence="1">
    <location>
        <begin position="44"/>
        <end position="67"/>
    </location>
</feature>
<reference evidence="2" key="1">
    <citation type="journal article" date="2023" name="Mol. Phylogenet. Evol.">
        <title>Genome-scale phylogeny and comparative genomics of the fungal order Sordariales.</title>
        <authorList>
            <person name="Hensen N."/>
            <person name="Bonometti L."/>
            <person name="Westerberg I."/>
            <person name="Brannstrom I.O."/>
            <person name="Guillou S."/>
            <person name="Cros-Aarteil S."/>
            <person name="Calhoun S."/>
            <person name="Haridas S."/>
            <person name="Kuo A."/>
            <person name="Mondo S."/>
            <person name="Pangilinan J."/>
            <person name="Riley R."/>
            <person name="LaButti K."/>
            <person name="Andreopoulos B."/>
            <person name="Lipzen A."/>
            <person name="Chen C."/>
            <person name="Yan M."/>
            <person name="Daum C."/>
            <person name="Ng V."/>
            <person name="Clum A."/>
            <person name="Steindorff A."/>
            <person name="Ohm R.A."/>
            <person name="Martin F."/>
            <person name="Silar P."/>
            <person name="Natvig D.O."/>
            <person name="Lalanne C."/>
            <person name="Gautier V."/>
            <person name="Ament-Velasquez S.L."/>
            <person name="Kruys A."/>
            <person name="Hutchinson M.I."/>
            <person name="Powell A.J."/>
            <person name="Barry K."/>
            <person name="Miller A.N."/>
            <person name="Grigoriev I.V."/>
            <person name="Debuchy R."/>
            <person name="Gladieux P."/>
            <person name="Hiltunen Thoren M."/>
            <person name="Johannesson H."/>
        </authorList>
    </citation>
    <scope>NUCLEOTIDE SEQUENCE</scope>
    <source>
        <strain evidence="2">CBS 508.74</strain>
    </source>
</reference>
<organism evidence="2 3">
    <name type="scientific">Canariomyces notabilis</name>
    <dbReference type="NCBI Taxonomy" id="2074819"/>
    <lineage>
        <taxon>Eukaryota</taxon>
        <taxon>Fungi</taxon>
        <taxon>Dikarya</taxon>
        <taxon>Ascomycota</taxon>
        <taxon>Pezizomycotina</taxon>
        <taxon>Sordariomycetes</taxon>
        <taxon>Sordariomycetidae</taxon>
        <taxon>Sordariales</taxon>
        <taxon>Chaetomiaceae</taxon>
        <taxon>Canariomyces</taxon>
    </lineage>
</organism>
<gene>
    <name evidence="2" type="ORF">N656DRAFT_398422</name>
</gene>